<dbReference type="InterPro" id="IPR000601">
    <property type="entry name" value="PKD_dom"/>
</dbReference>
<dbReference type="CDD" id="cd00104">
    <property type="entry name" value="KAZAL_FS"/>
    <property type="match status" value="4"/>
</dbReference>
<dbReference type="InterPro" id="IPR007280">
    <property type="entry name" value="Peptidase_C_arc/bac"/>
</dbReference>
<dbReference type="Pfam" id="PF00050">
    <property type="entry name" value="Kazal_1"/>
    <property type="match status" value="2"/>
</dbReference>
<dbReference type="SMART" id="SM00280">
    <property type="entry name" value="KAZAL"/>
    <property type="match status" value="4"/>
</dbReference>
<dbReference type="Pfam" id="PF07648">
    <property type="entry name" value="Kazal_2"/>
    <property type="match status" value="2"/>
</dbReference>
<keyword evidence="5" id="KW-1185">Reference proteome</keyword>
<evidence type="ECO:0008006" key="6">
    <source>
        <dbReference type="Google" id="ProtNLM"/>
    </source>
</evidence>
<sequence length="3593" mass="379205">MRKTSTLLCFFLTGIFLFSVSTISAQLFLWPGDINDNGIVNGKDVLRWGYANGATGPGRLDDGSVWTFLNLSLPWSENFPGETNFSYGDCDGSGLIDLEDVRGPITNHFGLTHGIVQPDYCPVGDEENSPQLQFIADKETYGTGARIELEVWLGTEDIPAVDFYGITFQLKYNRDIIRPGAVTYTPNDGGWYDPANASSYSFFHNEVSSGTVEIAVTRTNQEGVDGHGLLGHISLILRGNIDITLPGALNLEVDLVQMINSEMEIIPVFYDPNVIIVISDDDQASSCPKVVDPVCGSDGKTYINSCYAEAAGITEYTQGVCYSDCIDPGIMRPDSECETTTIDPVCGCNNITYSNPCLAEAAGVTSYTSGPCATGPDDRSCYDPILVVQSSGTSVNENTGEITVDCPAEIDPVCGCNGITYDNACMAEASGIAFYTPGVCDEICIDPEVMEPDPICEYEYEPVCGCNGITYTNACIAEASGVIDYTPGPCGQSSDWCEEATPIQCGDFLAQETTVGYGNQITNYPNCLPQSFLGPDRVYVFDKKTAGDLQIGLEILTPNIDLDLFLLKGTCDEVVCLGASTTNNKKSNNEGIVLEDAPLGTYYIVVDAQFADVEGRFRLEVNCGYLYCGDAFELDCGTPFKYNNSLGEDDVSLYTCGPNVYNVENNGPEVVHYFTTTTAGNVDIQLSGLSANLELFLLRDCDRGECMQYSQNPGTSNEIISTYLEPGTYYVVVDGYNGATSDYTLQVDCENTCELEFTSITTTPSNCATNTGTIEITSSGGTPSYIVYYSGPVSGSFSTSSNTCAIYYLPSGTYQIRKIDAKGCEVEETVTINSTGTLNAQVVPYNAICDEPGGLSVTMQGGEAPYRVFLSGPENAELLYNTPNFVINELDPGAYDLYILDARGCSVSKKATVQEAQSNFTFSVTPFPAGCGELGYIQVMTQNGSGPYSIQIAGPVSGNAQEQSSAFKVTKLPGGTYSITVQDANGCSHTSNFTIGDINLEVTTSVMNGICGRPGEILVQITNGTGDYLISWSGAANGSITTSSENYLIQNLPSGDYQIDVEDANQCTGFDVAEVNNTGENLSTTVQPNDGTCGQNGSLSITINNGMVPYTINWSGPVSGQTQINAKSYTIPNLPDGLYELIISDNNNCQDEESAFVNIAPALNVDLTGLNGDCGQDGAIRVNMTTGQANYIISWTGPTSGSANSSEKEYDITGLASGTYQVSVTDARGCTDSGSMTIENAEGVLGINATPQTATCDQPGSISINVTDGAAPYQISWEGPDSGADETNADGDLLISDLLAGTYQISATDQNGCTGTATVVVEADSGNVGISLSAQDPICTTPGRINVSITNGSPDYSVSWEGPVNGVSSTGASEFAIVDLPAGTYKVTVADQFGCEAVDNITLTATGELSLIANAANAACGFGQIQLAISDGTPAFEISWEGPINGSITTNNANYVIPNLPDGTYDVSVTDLNGCNDAMEVTIFSGSQPGITASPQPGSCGENGSIGISITGGAPDFTVQWNGPSNGSRVLSNNFFNIPDLPSGTYNIQLTDDNGCTDLTTIELINGTTDLGVTTGLNENECGQQNIIEVIISGGVADFVIDWTGPQNGTRNSSNSSLTIPELPPGDYQITITDANGCTVEDAINVPVTPIELLSLSAQPGICGQLGAIEVQITDGSPDYTVNWEGPISGITTSSEQTVIIDALPSGSYTVVVTDANGCSETEIIELNNDQSDLEMTLELAPNECGQLHHIQVNISGGAAAYTVDWTGPENGSEASPTDVLIIEELPEGTYEVVVTDQNGCMATASIAVTEEPLDVLRLRAEPGTCGELGQIRVTMNGGVPDFAISWSGPANGSVTTGDQEYFITDLPPGEYEVTTVDNNGCTASRTVNLQSSTALEATVSGTNETCTDPAFITISIAAGSPGYSISWTGPQAANGSVTTTNASYQIADLIPGNYEVTIIDARGCQHTESVTLEANNNNLEIEAIGENGLCGANGSITVNVLEGSPEFAITWTGPVSGSDATTASSFNINDLPSGTYQLSVTDQNGCTQSAEVTIENQSELNISLTGTDGSCGQNGAIRVVMTEGAADYAIRWSGPENGSANTSEATYDIADLPAGAYQVSVTDARGCTAEDNVTIVSTGGMLVISATSQNAICEEPGAIQIDVNGGMGAYQVSWEGPVSGAGETDADGNLNIPDLTAGTYQISAIDQNGCSGTITTIIAGESGDLAVTLRGLDPICDQAGRINVSINNGRPNYMVRWQGPVNGVSNTGVKEFAITDLPAGNYLISVTDDFGCVVEENIVLTDTGKLDFSATPSNVACGSGQIELAISQGTSGFDISWQGPVNGSATTNNTNYMIPDLPDGTYTVMVTDANGCSSTREVEVITTQGELDILLELATNQCGQLHNIRVNISGGEAGYTVRWNGPETGTGATPVNRFTIEDLDEGDYTISVTDQNGCMAIGTIEVVEQPLNILRLRADAGTCGAMGQIRVTINGGEPGYDLSWTGPVNGSASTNEQEYFITDLPPGNYVVRMEDINNCVVSRSVELQPSSAPLEATVTGGDATCNAPAFISVNISAGSPGYSISWAGPPPLNGTVNTSNTSYRINGLIAGSYEVTVIDGRGCEYKETVNLQGNDGNLQIETSGQDGLCGTDGAITVDITAGAPDYAIEWDGPVSGSANTSESSFTIDELPGGTYALTVSDQNGCVKNAQVEIVNTSEIDAAITGIQGGCGKLGRIDVDYNGQPPFTLDWTGPRSGSQVVNGNNYNIANLITGTYEVKITDSKGCSFTRMVDIENTANNVIVNLTTQTGACDQPGAIQVAINGGQPGYTIEWNSVNAQGSATTADNYLIADLPGGLYTIDVTDATGCTTQEQVQLVTHINTVSLSSSVVNPSCDTKGSITLNIDGDFPNFTIQWSGASTGSAVAGRGNYTIPDLEEGDYTIVVSDVNGCSRSTTASLNNVSGSPDAFFNHTEDNLTVTFDHSASTGAYAWDFGDGESSTEADPVHEFCDPGTYQVCLTVTNGCGADEYCTNITVSIPDDVVLLNVGERVGSVGGSVQVPVTVNNLEQLISLEGSIALENNGVAQITGLSPGVISPQYISQSQSFTFYQNDQEGVTLLDGDILFYIDLQISGAPGTRTFIRLVNDPMSLEVGSIDNGLAVTVPHFTLKGSVTVAEFGSIAGKVSTYWGAPIPNSEIALTGPDINTTTNTDASGNYRLPDLDLNQSYTVRAGKNNFPFNGLSTYALFIGQRFILGMEPEQVSSPYQIIAGDANCNGSFTTLDLFIIQQLIVGATDDFNYCPSWVFISEDNPMPTDFDAYNVFPYLDEKTLNLQGDSIANFVGVKVGDILGQANPEALKSEPEIEIRNPVYLDLLAENQSIRAGESLELRVTSAGFADIVSYQFSLDFDQQALRFSGFEKAALSDLASAVAGTQLAEKGQLAISWFSQRGMGVDAKTDDALFTIRFEALRDIADLRELFAVKELPVRAEAHNQNGERYKIRLDWTGEEVIPEVSDFRLYQNVPNPARKQTRIRFDLPQAYSGELILHDNFGRIIDRRAGDFAAGTNYLTLPLDPLQGGVFYYTLKAGPHTATRSMIVVK</sequence>
<dbReference type="Pfam" id="PF04151">
    <property type="entry name" value="PPC"/>
    <property type="match status" value="1"/>
</dbReference>
<evidence type="ECO:0000256" key="1">
    <source>
        <dbReference type="ARBA" id="ARBA00001913"/>
    </source>
</evidence>
<dbReference type="InterPro" id="IPR002102">
    <property type="entry name" value="Cohesin_dom"/>
</dbReference>
<dbReference type="InterPro" id="IPR022409">
    <property type="entry name" value="PKD/Chitinase_dom"/>
</dbReference>
<protein>
    <recommendedName>
        <fullName evidence="6">T9SS type A sorting domain-containing protein</fullName>
    </recommendedName>
</protein>
<dbReference type="Pfam" id="PF18911">
    <property type="entry name" value="PKD_4"/>
    <property type="match status" value="1"/>
</dbReference>
<reference evidence="4 5" key="1">
    <citation type="submission" date="2017-10" db="EMBL/GenBank/DDBJ databases">
        <title>The draft genome sequence of Lewinella nigricans NBRC 102662.</title>
        <authorList>
            <person name="Wang K."/>
        </authorList>
    </citation>
    <scope>NUCLEOTIDE SEQUENCE [LARGE SCALE GENOMIC DNA]</scope>
    <source>
        <strain evidence="4 5">NBRC 102662</strain>
    </source>
</reference>
<gene>
    <name evidence="4" type="ORF">CRP01_07210</name>
</gene>
<name>A0A2D0NGA0_FLAN2</name>
<dbReference type="SUPFAM" id="SSF49384">
    <property type="entry name" value="Carbohydrate-binding domain"/>
    <property type="match status" value="1"/>
</dbReference>
<evidence type="ECO:0000313" key="5">
    <source>
        <dbReference type="Proteomes" id="UP000223913"/>
    </source>
</evidence>
<dbReference type="Gene3D" id="2.60.40.680">
    <property type="match status" value="1"/>
</dbReference>
<dbReference type="GO" id="GO:0000272">
    <property type="term" value="P:polysaccharide catabolic process"/>
    <property type="evidence" value="ECO:0007669"/>
    <property type="project" value="InterPro"/>
</dbReference>
<dbReference type="CDD" id="cd14252">
    <property type="entry name" value="Dockerin_like"/>
    <property type="match status" value="1"/>
</dbReference>
<dbReference type="SUPFAM" id="SSF49452">
    <property type="entry name" value="Starch-binding domain-like"/>
    <property type="match status" value="1"/>
</dbReference>
<comment type="cofactor">
    <cofactor evidence="1">
        <name>Ca(2+)</name>
        <dbReference type="ChEBI" id="CHEBI:29108"/>
    </cofactor>
</comment>
<evidence type="ECO:0000313" key="4">
    <source>
        <dbReference type="EMBL" id="PHN07410.1"/>
    </source>
</evidence>
<feature type="domain" description="Kazal-like" evidence="3">
    <location>
        <begin position="405"/>
        <end position="440"/>
    </location>
</feature>
<dbReference type="InterPro" id="IPR053265">
    <property type="entry name" value="Serpin"/>
</dbReference>
<dbReference type="Gene3D" id="3.30.60.30">
    <property type="match status" value="4"/>
</dbReference>
<accession>A0A2D0NGA0</accession>
<dbReference type="CDD" id="cd08547">
    <property type="entry name" value="Type_II_cohesin"/>
    <property type="match status" value="1"/>
</dbReference>
<dbReference type="SUPFAM" id="SSF89260">
    <property type="entry name" value="Collagen-binding domain"/>
    <property type="match status" value="1"/>
</dbReference>
<dbReference type="InterPro" id="IPR013783">
    <property type="entry name" value="Ig-like_fold"/>
</dbReference>
<dbReference type="Pfam" id="PF00963">
    <property type="entry name" value="Cohesin"/>
    <property type="match status" value="1"/>
</dbReference>
<dbReference type="Pfam" id="PF13573">
    <property type="entry name" value="SprB"/>
    <property type="match status" value="1"/>
</dbReference>
<dbReference type="SUPFAM" id="SSF100895">
    <property type="entry name" value="Kazal-type serine protease inhibitors"/>
    <property type="match status" value="4"/>
</dbReference>
<dbReference type="InterPro" id="IPR002350">
    <property type="entry name" value="Kazal_dom"/>
</dbReference>
<feature type="domain" description="Kazal-like" evidence="3">
    <location>
        <begin position="273"/>
        <end position="323"/>
    </location>
</feature>
<dbReference type="PROSITE" id="PS50093">
    <property type="entry name" value="PKD"/>
    <property type="match status" value="1"/>
</dbReference>
<dbReference type="SMART" id="SM00089">
    <property type="entry name" value="PKD"/>
    <property type="match status" value="1"/>
</dbReference>
<proteinExistence type="predicted"/>
<dbReference type="Gene3D" id="2.60.40.10">
    <property type="entry name" value="Immunoglobulins"/>
    <property type="match status" value="1"/>
</dbReference>
<dbReference type="OrthoDB" id="7794186at2"/>
<dbReference type="SUPFAM" id="SSF49299">
    <property type="entry name" value="PKD domain"/>
    <property type="match status" value="1"/>
</dbReference>
<evidence type="ECO:0000259" key="2">
    <source>
        <dbReference type="PROSITE" id="PS50093"/>
    </source>
</evidence>
<dbReference type="PROSITE" id="PS00018">
    <property type="entry name" value="EF_HAND_1"/>
    <property type="match status" value="1"/>
</dbReference>
<dbReference type="GO" id="GO:0005615">
    <property type="term" value="C:extracellular space"/>
    <property type="evidence" value="ECO:0007669"/>
    <property type="project" value="TreeGrafter"/>
</dbReference>
<dbReference type="Proteomes" id="UP000223913">
    <property type="component" value="Unassembled WGS sequence"/>
</dbReference>
<dbReference type="InterPro" id="IPR036058">
    <property type="entry name" value="Kazal_dom_sf"/>
</dbReference>
<dbReference type="InterPro" id="IPR008965">
    <property type="entry name" value="CBM2/CBM3_carb-bd_dom_sf"/>
</dbReference>
<dbReference type="PROSITE" id="PS51465">
    <property type="entry name" value="KAZAL_2"/>
    <property type="match status" value="4"/>
</dbReference>
<dbReference type="InterPro" id="IPR018247">
    <property type="entry name" value="EF_Hand_1_Ca_BS"/>
</dbReference>
<dbReference type="GO" id="GO:0030246">
    <property type="term" value="F:carbohydrate binding"/>
    <property type="evidence" value="ECO:0007669"/>
    <property type="project" value="InterPro"/>
</dbReference>
<dbReference type="InterPro" id="IPR013784">
    <property type="entry name" value="Carb-bd-like_fold"/>
</dbReference>
<dbReference type="EMBL" id="PDUD01000010">
    <property type="protein sequence ID" value="PHN07410.1"/>
    <property type="molecule type" value="Genomic_DNA"/>
</dbReference>
<feature type="domain" description="PKD" evidence="2">
    <location>
        <begin position="2984"/>
        <end position="3038"/>
    </location>
</feature>
<dbReference type="CDD" id="cd00146">
    <property type="entry name" value="PKD"/>
    <property type="match status" value="1"/>
</dbReference>
<dbReference type="InterPro" id="IPR035986">
    <property type="entry name" value="PKD_dom_sf"/>
</dbReference>
<comment type="caution">
    <text evidence="4">The sequence shown here is derived from an EMBL/GenBank/DDBJ whole genome shotgun (WGS) entry which is preliminary data.</text>
</comment>
<dbReference type="InterPro" id="IPR025667">
    <property type="entry name" value="SprB_repeat"/>
</dbReference>
<feature type="domain" description="Kazal-like" evidence="3">
    <location>
        <begin position="324"/>
        <end position="374"/>
    </location>
</feature>
<dbReference type="RefSeq" id="WP_099149340.1">
    <property type="nucleotide sequence ID" value="NZ_PDUD01000010.1"/>
</dbReference>
<dbReference type="PANTHER" id="PTHR21131">
    <property type="entry name" value="SERINE-TYPE ENDOPEPTIDASE INHIBITOR"/>
    <property type="match status" value="1"/>
</dbReference>
<dbReference type="Gene3D" id="2.60.120.380">
    <property type="match status" value="2"/>
</dbReference>
<feature type="domain" description="Kazal-like" evidence="3">
    <location>
        <begin position="441"/>
        <end position="492"/>
    </location>
</feature>
<evidence type="ECO:0000259" key="3">
    <source>
        <dbReference type="PROSITE" id="PS51465"/>
    </source>
</evidence>
<dbReference type="PANTHER" id="PTHR21131:SF0">
    <property type="entry name" value="GEO10195P1-RELATED"/>
    <property type="match status" value="1"/>
</dbReference>
<organism evidence="4 5">
    <name type="scientific">Flavilitoribacter nigricans (strain ATCC 23147 / DSM 23189 / NBRC 102662 / NCIMB 1420 / SS-2)</name>
    <name type="common">Lewinella nigricans</name>
    <dbReference type="NCBI Taxonomy" id="1122177"/>
    <lineage>
        <taxon>Bacteria</taxon>
        <taxon>Pseudomonadati</taxon>
        <taxon>Bacteroidota</taxon>
        <taxon>Saprospiria</taxon>
        <taxon>Saprospirales</taxon>
        <taxon>Lewinellaceae</taxon>
        <taxon>Flavilitoribacter</taxon>
    </lineage>
</organism>